<dbReference type="AlphaFoldDB" id="A0A843TLU7"/>
<dbReference type="Proteomes" id="UP000652761">
    <property type="component" value="Unassembled WGS sequence"/>
</dbReference>
<sequence>MTGLPGMWERELLPISWALPLKKSEGRALFLVEIPGLLCCSSLLLCGAPPLPQPPLLLPRQGAELVRLPRLPPLLLPPVVRSSSASSASAAAPSIGSRARPPPPASSFAPPSCCAELLCFLNLRCCSLDREPSSSGLLRCSESSQSKDRQRTSVSRDFPVSLAHKERKELYKLLSEKEVEVALLCLPGDKAPGLQRG</sequence>
<gene>
    <name evidence="2" type="ORF">Taro_004270</name>
</gene>
<proteinExistence type="predicted"/>
<keyword evidence="3" id="KW-1185">Reference proteome</keyword>
<evidence type="ECO:0000313" key="2">
    <source>
        <dbReference type="EMBL" id="MQL71911.1"/>
    </source>
</evidence>
<organism evidence="2 3">
    <name type="scientific">Colocasia esculenta</name>
    <name type="common">Wild taro</name>
    <name type="synonym">Arum esculentum</name>
    <dbReference type="NCBI Taxonomy" id="4460"/>
    <lineage>
        <taxon>Eukaryota</taxon>
        <taxon>Viridiplantae</taxon>
        <taxon>Streptophyta</taxon>
        <taxon>Embryophyta</taxon>
        <taxon>Tracheophyta</taxon>
        <taxon>Spermatophyta</taxon>
        <taxon>Magnoliopsida</taxon>
        <taxon>Liliopsida</taxon>
        <taxon>Araceae</taxon>
        <taxon>Aroideae</taxon>
        <taxon>Colocasieae</taxon>
        <taxon>Colocasia</taxon>
    </lineage>
</organism>
<dbReference type="EMBL" id="NMUH01000113">
    <property type="protein sequence ID" value="MQL71911.1"/>
    <property type="molecule type" value="Genomic_DNA"/>
</dbReference>
<protein>
    <submittedName>
        <fullName evidence="2">Uncharacterized protein</fullName>
    </submittedName>
</protein>
<accession>A0A843TLU7</accession>
<evidence type="ECO:0000256" key="1">
    <source>
        <dbReference type="SAM" id="MobiDB-lite"/>
    </source>
</evidence>
<feature type="compositionally biased region" description="Low complexity" evidence="1">
    <location>
        <begin position="133"/>
        <end position="144"/>
    </location>
</feature>
<comment type="caution">
    <text evidence="2">The sequence shown here is derived from an EMBL/GenBank/DDBJ whole genome shotgun (WGS) entry which is preliminary data.</text>
</comment>
<feature type="region of interest" description="Disordered" evidence="1">
    <location>
        <begin position="132"/>
        <end position="158"/>
    </location>
</feature>
<name>A0A843TLU7_COLES</name>
<evidence type="ECO:0000313" key="3">
    <source>
        <dbReference type="Proteomes" id="UP000652761"/>
    </source>
</evidence>
<reference evidence="2" key="1">
    <citation type="submission" date="2017-07" db="EMBL/GenBank/DDBJ databases">
        <title>Taro Niue Genome Assembly and Annotation.</title>
        <authorList>
            <person name="Atibalentja N."/>
            <person name="Keating K."/>
            <person name="Fields C.J."/>
        </authorList>
    </citation>
    <scope>NUCLEOTIDE SEQUENCE</scope>
    <source>
        <strain evidence="2">Niue_2</strain>
        <tissue evidence="2">Leaf</tissue>
    </source>
</reference>